<evidence type="ECO:0000256" key="6">
    <source>
        <dbReference type="ARBA" id="ARBA00022666"/>
    </source>
</evidence>
<dbReference type="InterPro" id="IPR050231">
    <property type="entry name" value="Iron_ascorbate_oxido_reductase"/>
</dbReference>
<accession>A0A6M1LIP6</accession>
<comment type="caution">
    <text evidence="13">The sequence shown here is derived from an EMBL/GenBank/DDBJ whole genome shotgun (WGS) entry which is preliminary data.</text>
</comment>
<evidence type="ECO:0000259" key="12">
    <source>
        <dbReference type="PROSITE" id="PS51471"/>
    </source>
</evidence>
<dbReference type="EC" id="1.13.12.19" evidence="4"/>
<feature type="domain" description="Fe2OG dioxygenase" evidence="12">
    <location>
        <begin position="170"/>
        <end position="273"/>
    </location>
</feature>
<evidence type="ECO:0000256" key="8">
    <source>
        <dbReference type="ARBA" id="ARBA00031282"/>
    </source>
</evidence>
<dbReference type="EMBL" id="JAAIKB010000003">
    <property type="protein sequence ID" value="NGM20208.1"/>
    <property type="molecule type" value="Genomic_DNA"/>
</dbReference>
<organism evidence="13 14">
    <name type="scientific">Falsiroseomonas algicola</name>
    <dbReference type="NCBI Taxonomy" id="2716930"/>
    <lineage>
        <taxon>Bacteria</taxon>
        <taxon>Pseudomonadati</taxon>
        <taxon>Pseudomonadota</taxon>
        <taxon>Alphaproteobacteria</taxon>
        <taxon>Acetobacterales</taxon>
        <taxon>Roseomonadaceae</taxon>
        <taxon>Falsiroseomonas</taxon>
    </lineage>
</organism>
<evidence type="ECO:0000256" key="11">
    <source>
        <dbReference type="RuleBase" id="RU003682"/>
    </source>
</evidence>
<name>A0A6M1LIP6_9PROT</name>
<dbReference type="InterPro" id="IPR044861">
    <property type="entry name" value="IPNS-like_FE2OG_OXY"/>
</dbReference>
<evidence type="ECO:0000313" key="14">
    <source>
        <dbReference type="Proteomes" id="UP000475385"/>
    </source>
</evidence>
<dbReference type="PROSITE" id="PS51471">
    <property type="entry name" value="FE2OG_OXY"/>
    <property type="match status" value="1"/>
</dbReference>
<comment type="pathway">
    <text evidence="2">Alkene biosynthesis; ethylene biosynthesis via 2-oxoglutarate.</text>
</comment>
<comment type="similarity">
    <text evidence="11">Belongs to the iron/ascorbate-dependent oxidoreductase family.</text>
</comment>
<evidence type="ECO:0000256" key="3">
    <source>
        <dbReference type="ARBA" id="ARBA00012293"/>
    </source>
</evidence>
<dbReference type="InterPro" id="IPR005123">
    <property type="entry name" value="Oxoglu/Fe-dep_dioxygenase_dom"/>
</dbReference>
<comment type="catalytic activity">
    <reaction evidence="10">
        <text>L-arginine + 2-oxoglutarate + O2 = guanidine + L-glutamate 5-semialdehyde + succinate + CO2</text>
        <dbReference type="Rhea" id="RHEA:31535"/>
        <dbReference type="ChEBI" id="CHEBI:15379"/>
        <dbReference type="ChEBI" id="CHEBI:16526"/>
        <dbReference type="ChEBI" id="CHEBI:16810"/>
        <dbReference type="ChEBI" id="CHEBI:30031"/>
        <dbReference type="ChEBI" id="CHEBI:30087"/>
        <dbReference type="ChEBI" id="CHEBI:32682"/>
        <dbReference type="ChEBI" id="CHEBI:58066"/>
        <dbReference type="EC" id="1.14.20.7"/>
    </reaction>
</comment>
<evidence type="ECO:0000256" key="1">
    <source>
        <dbReference type="ARBA" id="ARBA00001954"/>
    </source>
</evidence>
<dbReference type="GO" id="GO:0009693">
    <property type="term" value="P:ethylene biosynthetic process"/>
    <property type="evidence" value="ECO:0007669"/>
    <property type="project" value="UniProtKB-KW"/>
</dbReference>
<dbReference type="RefSeq" id="WP_164694114.1">
    <property type="nucleotide sequence ID" value="NZ_JAAIKB010000003.1"/>
</dbReference>
<evidence type="ECO:0000256" key="4">
    <source>
        <dbReference type="ARBA" id="ARBA00012531"/>
    </source>
</evidence>
<keyword evidence="14" id="KW-1185">Reference proteome</keyword>
<comment type="catalytic activity">
    <reaction evidence="9">
        <text>2-oxoglutarate + O2 + 2 H(+) = ethene + 3 CO2 + H2O</text>
        <dbReference type="Rhea" id="RHEA:31523"/>
        <dbReference type="ChEBI" id="CHEBI:15377"/>
        <dbReference type="ChEBI" id="CHEBI:15378"/>
        <dbReference type="ChEBI" id="CHEBI:15379"/>
        <dbReference type="ChEBI" id="CHEBI:16526"/>
        <dbReference type="ChEBI" id="CHEBI:16810"/>
        <dbReference type="ChEBI" id="CHEBI:18153"/>
        <dbReference type="EC" id="1.13.12.19"/>
    </reaction>
</comment>
<dbReference type="InterPro" id="IPR026992">
    <property type="entry name" value="DIOX_N"/>
</dbReference>
<gene>
    <name evidence="13" type="ORF">G3576_09300</name>
</gene>
<dbReference type="Gene3D" id="2.60.120.330">
    <property type="entry name" value="B-lactam Antibiotic, Isopenicillin N Synthase, Chain"/>
    <property type="match status" value="1"/>
</dbReference>
<keyword evidence="11" id="KW-0408">Iron</keyword>
<dbReference type="SUPFAM" id="SSF51197">
    <property type="entry name" value="Clavaminate synthase-like"/>
    <property type="match status" value="1"/>
</dbReference>
<reference evidence="13 14" key="1">
    <citation type="submission" date="2020-02" db="EMBL/GenBank/DDBJ databases">
        <authorList>
            <person name="Kim H.M."/>
            <person name="Jeon C.O."/>
        </authorList>
    </citation>
    <scope>NUCLEOTIDE SEQUENCE [LARGE SCALE GENOMIC DNA]</scope>
    <source>
        <strain evidence="13 14">PeD5</strain>
    </source>
</reference>
<dbReference type="PANTHER" id="PTHR47990">
    <property type="entry name" value="2-OXOGLUTARATE (2OG) AND FE(II)-DEPENDENT OXYGENASE SUPERFAMILY PROTEIN-RELATED"/>
    <property type="match status" value="1"/>
</dbReference>
<dbReference type="PRINTS" id="PR00682">
    <property type="entry name" value="IPNSYNTHASE"/>
</dbReference>
<evidence type="ECO:0000256" key="2">
    <source>
        <dbReference type="ARBA" id="ARBA00004767"/>
    </source>
</evidence>
<dbReference type="Proteomes" id="UP000475385">
    <property type="component" value="Unassembled WGS sequence"/>
</dbReference>
<evidence type="ECO:0000256" key="9">
    <source>
        <dbReference type="ARBA" id="ARBA00047725"/>
    </source>
</evidence>
<dbReference type="Pfam" id="PF03171">
    <property type="entry name" value="2OG-FeII_Oxy"/>
    <property type="match status" value="1"/>
</dbReference>
<evidence type="ECO:0000313" key="13">
    <source>
        <dbReference type="EMBL" id="NGM20208.1"/>
    </source>
</evidence>
<sequence length="318" mass="33860">MSDIVPVIDVSGLRSPDPSARQAVAAQLGAACRGPGFFLVTGHGIPEATTADLFAAARALFALPGAAKQAMSIRRSPHNRGYVGLSEEQLDPSKPADRKEAFNVGLEMAPDDPEIRAGVPFRGVNLWPEGQPALRTAILAHFDAAWALGRLLHRGFALDLGIPEDFFEDKLDRPLATLRLLHYPEAGGPDAPLGAGEHTDYGCVTVLATDGVAGLQVKRRGGGWEEVPSLPGAFVCNIGDCLMRWTNDLYASTPHRVRAPVAERYSAAFFLDPNPDAVVAVLPGCTGPGNPPRYAPVTGAAYLRAKLDETYAHRREAG</sequence>
<keyword evidence="6" id="KW-0266">Ethylene biosynthesis</keyword>
<protein>
    <recommendedName>
        <fullName evidence="5">2-oxoglutarate-dependent ethylene/succinate-forming enzyme</fullName>
        <ecNumber evidence="4">1.13.12.19</ecNumber>
        <ecNumber evidence="3">1.14.20.7</ecNumber>
    </recommendedName>
    <alternativeName>
        <fullName evidence="7">2-oxoglutarate dioxygenase (ethylene-forming)</fullName>
    </alternativeName>
    <alternativeName>
        <fullName evidence="8">2-oxoglutarate/L-arginine monooxygenase/decarboxylase (succinate-forming)</fullName>
    </alternativeName>
</protein>
<comment type="cofactor">
    <cofactor evidence="1">
        <name>Fe(2+)</name>
        <dbReference type="ChEBI" id="CHEBI:29033"/>
    </cofactor>
</comment>
<evidence type="ECO:0000256" key="10">
    <source>
        <dbReference type="ARBA" id="ARBA00049359"/>
    </source>
</evidence>
<reference evidence="13 14" key="2">
    <citation type="submission" date="2020-03" db="EMBL/GenBank/DDBJ databases">
        <title>Roseomonas stagni sp. nov., isolated from pond water in Japan.</title>
        <authorList>
            <person name="Furuhata K."/>
            <person name="Miyamoto H."/>
            <person name="Goto K."/>
        </authorList>
    </citation>
    <scope>NUCLEOTIDE SEQUENCE [LARGE SCALE GENOMIC DNA]</scope>
    <source>
        <strain evidence="13 14">PeD5</strain>
    </source>
</reference>
<dbReference type="GO" id="GO:0102276">
    <property type="term" value="F:2-oxoglutarate oxygenase/decarboxylase (ethylene-forming) activity"/>
    <property type="evidence" value="ECO:0007669"/>
    <property type="project" value="UniProtKB-EC"/>
</dbReference>
<evidence type="ECO:0000256" key="5">
    <source>
        <dbReference type="ARBA" id="ARBA00019045"/>
    </source>
</evidence>
<dbReference type="EC" id="1.14.20.7" evidence="3"/>
<keyword evidence="11" id="KW-0560">Oxidoreductase</keyword>
<dbReference type="Pfam" id="PF14226">
    <property type="entry name" value="DIOX_N"/>
    <property type="match status" value="1"/>
</dbReference>
<dbReference type="AlphaFoldDB" id="A0A6M1LIP6"/>
<evidence type="ECO:0000256" key="7">
    <source>
        <dbReference type="ARBA" id="ARBA00031011"/>
    </source>
</evidence>
<dbReference type="GO" id="GO:0046872">
    <property type="term" value="F:metal ion binding"/>
    <property type="evidence" value="ECO:0007669"/>
    <property type="project" value="UniProtKB-KW"/>
</dbReference>
<proteinExistence type="inferred from homology"/>
<keyword evidence="11" id="KW-0479">Metal-binding</keyword>
<dbReference type="InterPro" id="IPR027443">
    <property type="entry name" value="IPNS-like_sf"/>
</dbReference>